<accession>A0A9Q2NX46</accession>
<keyword evidence="5" id="KW-1185">Reference proteome</keyword>
<evidence type="ECO:0000313" key="3">
    <source>
        <dbReference type="EMBL" id="MBM2417385.1"/>
    </source>
</evidence>
<gene>
    <name evidence="2" type="ORF">JQX41_08720</name>
    <name evidence="3" type="ORF">JQX48_10415</name>
</gene>
<dbReference type="Pfam" id="PF13527">
    <property type="entry name" value="Acetyltransf_9"/>
    <property type="match status" value="1"/>
</dbReference>
<feature type="domain" description="N-acetyltransferase" evidence="1">
    <location>
        <begin position="1"/>
        <end position="156"/>
    </location>
</feature>
<sequence>MQIKLNQMGRTDQIAQLFKDAFTASEGVEEGALIHDLARDLLTSTQDEDIRVFVSEDGGTLCGCAIFTRLRFAGDARSAFLLSPMAVATSRQSQGVGQKLLTYALDALKAEGVDIAVTYGDPNFYGRVGFEPVSTDTVPSPQPLNMPEGWIAQSLSDAPLTPLVGPSVCVPGLNRPDIW</sequence>
<proteinExistence type="predicted"/>
<dbReference type="Proteomes" id="UP000809440">
    <property type="component" value="Unassembled WGS sequence"/>
</dbReference>
<dbReference type="EMBL" id="JAFBXF010000005">
    <property type="protein sequence ID" value="MBM2417385.1"/>
    <property type="molecule type" value="Genomic_DNA"/>
</dbReference>
<dbReference type="Gene3D" id="3.40.630.30">
    <property type="match status" value="1"/>
</dbReference>
<reference evidence="2 5" key="1">
    <citation type="submission" date="2021-01" db="EMBL/GenBank/DDBJ databases">
        <title>Diatom-associated Roseobacters Show Island Model of Population Structure.</title>
        <authorList>
            <person name="Qu L."/>
            <person name="Feng X."/>
            <person name="Chen Y."/>
            <person name="Li L."/>
            <person name="Wang X."/>
            <person name="Hu Z."/>
            <person name="Wang H."/>
            <person name="Luo H."/>
        </authorList>
    </citation>
    <scope>NUCLEOTIDE SEQUENCE</scope>
    <source>
        <strain evidence="3 5">CC28-63</strain>
        <strain evidence="2">CC28-69</strain>
    </source>
</reference>
<dbReference type="AlphaFoldDB" id="A0A9Q2NX46"/>
<evidence type="ECO:0000313" key="4">
    <source>
        <dbReference type="Proteomes" id="UP000755667"/>
    </source>
</evidence>
<dbReference type="OrthoDB" id="9797178at2"/>
<organism evidence="2 4">
    <name type="scientific">Marivita cryptomonadis</name>
    <dbReference type="NCBI Taxonomy" id="505252"/>
    <lineage>
        <taxon>Bacteria</taxon>
        <taxon>Pseudomonadati</taxon>
        <taxon>Pseudomonadota</taxon>
        <taxon>Alphaproteobacteria</taxon>
        <taxon>Rhodobacterales</taxon>
        <taxon>Roseobacteraceae</taxon>
        <taxon>Marivita</taxon>
    </lineage>
</organism>
<dbReference type="RefSeq" id="WP_085628002.1">
    <property type="nucleotide sequence ID" value="NZ_JAFBWU010000005.1"/>
</dbReference>
<dbReference type="SUPFAM" id="SSF55729">
    <property type="entry name" value="Acyl-CoA N-acyltransferases (Nat)"/>
    <property type="match status" value="1"/>
</dbReference>
<comment type="caution">
    <text evidence="2">The sequence shown here is derived from an EMBL/GenBank/DDBJ whole genome shotgun (WGS) entry which is preliminary data.</text>
</comment>
<evidence type="ECO:0000259" key="1">
    <source>
        <dbReference type="PROSITE" id="PS51186"/>
    </source>
</evidence>
<evidence type="ECO:0000313" key="5">
    <source>
        <dbReference type="Proteomes" id="UP000809440"/>
    </source>
</evidence>
<dbReference type="InterPro" id="IPR016181">
    <property type="entry name" value="Acyl_CoA_acyltransferase"/>
</dbReference>
<dbReference type="GeneID" id="62639726"/>
<dbReference type="GO" id="GO:0016747">
    <property type="term" value="F:acyltransferase activity, transferring groups other than amino-acyl groups"/>
    <property type="evidence" value="ECO:0007669"/>
    <property type="project" value="InterPro"/>
</dbReference>
<evidence type="ECO:0000313" key="2">
    <source>
        <dbReference type="EMBL" id="MBM2412378.1"/>
    </source>
</evidence>
<protein>
    <submittedName>
        <fullName evidence="2">N-acetyltransferase</fullName>
    </submittedName>
</protein>
<dbReference type="PROSITE" id="PS51186">
    <property type="entry name" value="GNAT"/>
    <property type="match status" value="1"/>
</dbReference>
<dbReference type="CDD" id="cd04301">
    <property type="entry name" value="NAT_SF"/>
    <property type="match status" value="1"/>
</dbReference>
<dbReference type="Proteomes" id="UP000755667">
    <property type="component" value="Unassembled WGS sequence"/>
</dbReference>
<name>A0A9Q2NX46_9RHOB</name>
<dbReference type="EMBL" id="JAFBXE010000005">
    <property type="protein sequence ID" value="MBM2412378.1"/>
    <property type="molecule type" value="Genomic_DNA"/>
</dbReference>
<dbReference type="InterPro" id="IPR000182">
    <property type="entry name" value="GNAT_dom"/>
</dbReference>